<evidence type="ECO:0000313" key="5">
    <source>
        <dbReference type="Proteomes" id="UP000730482"/>
    </source>
</evidence>
<reference evidence="4 5" key="1">
    <citation type="submission" date="2020-02" db="EMBL/GenBank/DDBJ databases">
        <title>Acidophilic actinobacteria isolated from forest soil.</title>
        <authorList>
            <person name="Golinska P."/>
        </authorList>
    </citation>
    <scope>NUCLEOTIDE SEQUENCE [LARGE SCALE GENOMIC DNA]</scope>
    <source>
        <strain evidence="4 5">NL8</strain>
    </source>
</reference>
<protein>
    <submittedName>
        <fullName evidence="4">PadR family transcriptional regulator</fullName>
    </submittedName>
</protein>
<dbReference type="InterPro" id="IPR018309">
    <property type="entry name" value="Tscrpt_reg_PadR_C"/>
</dbReference>
<gene>
    <name evidence="4" type="ORF">KGQ19_15740</name>
</gene>
<dbReference type="PANTHER" id="PTHR43252:SF6">
    <property type="entry name" value="NEGATIVE TRANSCRIPTION REGULATOR PADR"/>
    <property type="match status" value="1"/>
</dbReference>
<dbReference type="InterPro" id="IPR036388">
    <property type="entry name" value="WH-like_DNA-bd_sf"/>
</dbReference>
<evidence type="ECO:0000256" key="1">
    <source>
        <dbReference type="SAM" id="MobiDB-lite"/>
    </source>
</evidence>
<dbReference type="InterPro" id="IPR005149">
    <property type="entry name" value="Tscrpt_reg_PadR_N"/>
</dbReference>
<dbReference type="Gene3D" id="6.10.140.190">
    <property type="match status" value="1"/>
</dbReference>
<evidence type="ECO:0000259" key="2">
    <source>
        <dbReference type="Pfam" id="PF03551"/>
    </source>
</evidence>
<sequence>MSLKHAALGLLALRGGASGYDLLQIFDGSLNYVWPATQSQLYTELGKLADAELVTVTAEGGRGRKAYAVTEAGQAEFRHWMTEVAPTSRRRNDMLLRVFFLGLLTPEQARDYLRQQVVDSAEYHEQLRGLEQELAQDKESLSGYGRLALEWGLRFTTMQREWAQWAVGQIDVLVEAPGDGTDVDGTDVDGTDPRHGDSADPR</sequence>
<accession>A0ABS5KQJ9</accession>
<keyword evidence="5" id="KW-1185">Reference proteome</keyword>
<dbReference type="Gene3D" id="1.10.10.10">
    <property type="entry name" value="Winged helix-like DNA-binding domain superfamily/Winged helix DNA-binding domain"/>
    <property type="match status" value="1"/>
</dbReference>
<feature type="compositionally biased region" description="Basic and acidic residues" evidence="1">
    <location>
        <begin position="191"/>
        <end position="202"/>
    </location>
</feature>
<dbReference type="Proteomes" id="UP000730482">
    <property type="component" value="Unassembled WGS sequence"/>
</dbReference>
<feature type="region of interest" description="Disordered" evidence="1">
    <location>
        <begin position="177"/>
        <end position="202"/>
    </location>
</feature>
<evidence type="ECO:0000313" key="4">
    <source>
        <dbReference type="EMBL" id="MBS2548317.1"/>
    </source>
</evidence>
<feature type="domain" description="Transcription regulator PadR C-terminal" evidence="3">
    <location>
        <begin position="91"/>
        <end position="169"/>
    </location>
</feature>
<proteinExistence type="predicted"/>
<evidence type="ECO:0000259" key="3">
    <source>
        <dbReference type="Pfam" id="PF10400"/>
    </source>
</evidence>
<feature type="compositionally biased region" description="Acidic residues" evidence="1">
    <location>
        <begin position="181"/>
        <end position="190"/>
    </location>
</feature>
<feature type="domain" description="Transcription regulator PadR N-terminal" evidence="2">
    <location>
        <begin position="15"/>
        <end position="78"/>
    </location>
</feature>
<name>A0ABS5KQJ9_9ACTN</name>
<dbReference type="InterPro" id="IPR036390">
    <property type="entry name" value="WH_DNA-bd_sf"/>
</dbReference>
<dbReference type="SUPFAM" id="SSF46785">
    <property type="entry name" value="Winged helix' DNA-binding domain"/>
    <property type="match status" value="1"/>
</dbReference>
<dbReference type="Pfam" id="PF03551">
    <property type="entry name" value="PadR"/>
    <property type="match status" value="1"/>
</dbReference>
<dbReference type="EMBL" id="JAAFYZ010000046">
    <property type="protein sequence ID" value="MBS2548317.1"/>
    <property type="molecule type" value="Genomic_DNA"/>
</dbReference>
<organism evidence="4 5">
    <name type="scientific">Catenulispora pinistramenti</name>
    <dbReference type="NCBI Taxonomy" id="2705254"/>
    <lineage>
        <taxon>Bacteria</taxon>
        <taxon>Bacillati</taxon>
        <taxon>Actinomycetota</taxon>
        <taxon>Actinomycetes</taxon>
        <taxon>Catenulisporales</taxon>
        <taxon>Catenulisporaceae</taxon>
        <taxon>Catenulispora</taxon>
    </lineage>
</organism>
<dbReference type="RefSeq" id="WP_212009901.1">
    <property type="nucleotide sequence ID" value="NZ_JAAFYZ010000046.1"/>
</dbReference>
<comment type="caution">
    <text evidence="4">The sequence shown here is derived from an EMBL/GenBank/DDBJ whole genome shotgun (WGS) entry which is preliminary data.</text>
</comment>
<dbReference type="Pfam" id="PF10400">
    <property type="entry name" value="Vir_act_alpha_C"/>
    <property type="match status" value="1"/>
</dbReference>
<dbReference type="PANTHER" id="PTHR43252">
    <property type="entry name" value="TRANSCRIPTIONAL REGULATOR YQJI"/>
    <property type="match status" value="1"/>
</dbReference>